<dbReference type="EMBL" id="CP001807">
    <property type="protein sequence ID" value="ACY47580.1"/>
    <property type="molecule type" value="Genomic_DNA"/>
</dbReference>
<evidence type="ECO:0000313" key="3">
    <source>
        <dbReference type="Proteomes" id="UP000002221"/>
    </source>
</evidence>
<accession>D0MFQ3</accession>
<evidence type="ECO:0000259" key="1">
    <source>
        <dbReference type="Pfam" id="PF12862"/>
    </source>
</evidence>
<reference evidence="2 3" key="1">
    <citation type="journal article" date="2009" name="Stand. Genomic Sci.">
        <title>Complete genome sequence of Rhodothermus marinus type strain (R-10).</title>
        <authorList>
            <person name="Nolan M."/>
            <person name="Tindall B.J."/>
            <person name="Pomrenke H."/>
            <person name="Lapidus A."/>
            <person name="Copeland A."/>
            <person name="Glavina Del Rio T."/>
            <person name="Lucas S."/>
            <person name="Chen F."/>
            <person name="Tice H."/>
            <person name="Cheng J.F."/>
            <person name="Saunders E."/>
            <person name="Han C."/>
            <person name="Bruce D."/>
            <person name="Goodwin L."/>
            <person name="Chain P."/>
            <person name="Pitluck S."/>
            <person name="Ovchinikova G."/>
            <person name="Pati A."/>
            <person name="Ivanova N."/>
            <person name="Mavromatis K."/>
            <person name="Chen A."/>
            <person name="Palaniappan K."/>
            <person name="Land M."/>
            <person name="Hauser L."/>
            <person name="Chang Y.J."/>
            <person name="Jeffries C.D."/>
            <person name="Brettin T."/>
            <person name="Goker M."/>
            <person name="Bristow J."/>
            <person name="Eisen J.A."/>
            <person name="Markowitz V."/>
            <person name="Hugenholtz P."/>
            <person name="Kyrpides N.C."/>
            <person name="Klenk H.P."/>
            <person name="Detter J.C."/>
        </authorList>
    </citation>
    <scope>NUCLEOTIDE SEQUENCE [LARGE SCALE GENOMIC DNA]</scope>
    <source>
        <strain evidence="3">ATCC 43812 / DSM 4252 / R-10</strain>
    </source>
</reference>
<dbReference type="SUPFAM" id="SSF48452">
    <property type="entry name" value="TPR-like"/>
    <property type="match status" value="2"/>
</dbReference>
<dbReference type="PANTHER" id="PTHR10098">
    <property type="entry name" value="RAPSYN-RELATED"/>
    <property type="match status" value="1"/>
</dbReference>
<dbReference type="Pfam" id="PF12862">
    <property type="entry name" value="ANAPC5"/>
    <property type="match status" value="1"/>
</dbReference>
<dbReference type="Gene3D" id="1.25.40.10">
    <property type="entry name" value="Tetratricopeptide repeat domain"/>
    <property type="match status" value="2"/>
</dbReference>
<dbReference type="HOGENOM" id="CLU_737466_0_0_10"/>
<sequence>MSETPARQQLKSQTLLQRARAAHASSQFAEAARLYLAAARLLGDHPDRRAEALLEAAHALRLVGYFRRALQLYERVQALAQQLGDEALWMDARVGEGMARRAMGDLEAAIACFREALDYYQEQEDPEGIGYTLWCLGGALRLTGDFDEALDCLLEALDIFEDEEPSTAEGYVRCALGGLSRMRGEYDASLAYYQAAERILTACDDLFGRAYAACGIANAYRMLGNVEAAHHYFARAQQRYHQIGDRVSYAYTLWGEGTLFKVTHRLEQARERFRQALALFRATGDDRGIAYAYTGLAELLLLEERAPKQARSYLEAARERAGRHGYTFERLHAELLLHLSGFQPAEGGLEALREAYRRCGSQWLEGEVFLPLNIP</sequence>
<dbReference type="OrthoDB" id="6190788at2"/>
<feature type="domain" description="Anaphase-promoting complex subunit 5" evidence="1">
    <location>
        <begin position="226"/>
        <end position="299"/>
    </location>
</feature>
<dbReference type="InterPro" id="IPR026000">
    <property type="entry name" value="Apc5_dom"/>
</dbReference>
<dbReference type="eggNOG" id="COG0457">
    <property type="taxonomic scope" value="Bacteria"/>
</dbReference>
<dbReference type="STRING" id="518766.Rmar_0682"/>
<dbReference type="SMART" id="SM00028">
    <property type="entry name" value="TPR"/>
    <property type="match status" value="7"/>
</dbReference>
<dbReference type="AlphaFoldDB" id="D0MFQ3"/>
<proteinExistence type="predicted"/>
<dbReference type="RefSeq" id="WP_012843192.1">
    <property type="nucleotide sequence ID" value="NC_013501.1"/>
</dbReference>
<dbReference type="PANTHER" id="PTHR10098:SF108">
    <property type="entry name" value="TETRATRICOPEPTIDE REPEAT PROTEIN 28"/>
    <property type="match status" value="1"/>
</dbReference>
<evidence type="ECO:0000313" key="2">
    <source>
        <dbReference type="EMBL" id="ACY47580.1"/>
    </source>
</evidence>
<organism evidence="2 3">
    <name type="scientific">Rhodothermus marinus (strain ATCC 43812 / DSM 4252 / R-10)</name>
    <name type="common">Rhodothermus obamensis</name>
    <dbReference type="NCBI Taxonomy" id="518766"/>
    <lineage>
        <taxon>Bacteria</taxon>
        <taxon>Pseudomonadati</taxon>
        <taxon>Rhodothermota</taxon>
        <taxon>Rhodothermia</taxon>
        <taxon>Rhodothermales</taxon>
        <taxon>Rhodothermaceae</taxon>
        <taxon>Rhodothermus</taxon>
    </lineage>
</organism>
<dbReference type="InterPro" id="IPR019734">
    <property type="entry name" value="TPR_rpt"/>
</dbReference>
<protein>
    <submittedName>
        <fullName evidence="2">Tetratricopeptide TPR_2 repeat protein</fullName>
    </submittedName>
</protein>
<dbReference type="InterPro" id="IPR011990">
    <property type="entry name" value="TPR-like_helical_dom_sf"/>
</dbReference>
<dbReference type="Pfam" id="PF13424">
    <property type="entry name" value="TPR_12"/>
    <property type="match status" value="1"/>
</dbReference>
<name>D0MFQ3_RHOM4</name>
<keyword evidence="3" id="KW-1185">Reference proteome</keyword>
<gene>
    <name evidence="2" type="ordered locus">Rmar_0682</name>
</gene>
<dbReference type="Proteomes" id="UP000002221">
    <property type="component" value="Chromosome"/>
</dbReference>
<dbReference type="KEGG" id="rmr:Rmar_0682"/>